<reference evidence="2" key="1">
    <citation type="submission" date="2023-07" db="EMBL/GenBank/DDBJ databases">
        <title>Zobellia barbeyronii sp. nov., a new marine flavobacterium, isolated from green and red algae.</title>
        <authorList>
            <person name="Nedashkovskaya O.I."/>
            <person name="Otstavnykh N."/>
            <person name="Zhukova N."/>
            <person name="Guzev K."/>
            <person name="Chausova V."/>
            <person name="Tekutyeva L."/>
            <person name="Mikhailov V."/>
            <person name="Isaeva M."/>
        </authorList>
    </citation>
    <scope>NUCLEOTIDE SEQUENCE [LARGE SCALE GENOMIC DNA]</scope>
    <source>
        <strain evidence="2">KMM 6746</strain>
    </source>
</reference>
<dbReference type="RefSeq" id="WP_214610009.1">
    <property type="nucleotide sequence ID" value="NZ_JACATN010000001.1"/>
</dbReference>
<proteinExistence type="predicted"/>
<name>A0ABS5WA66_9FLAO</name>
<protein>
    <submittedName>
        <fullName evidence="1">Uncharacterized protein</fullName>
    </submittedName>
</protein>
<accession>A0ABS5WA66</accession>
<sequence>MKPTSLIGIASALANSRKLKLALVGMQFAYLGYKLLQKNETSKGKKKRKKLKA</sequence>
<keyword evidence="2" id="KW-1185">Reference proteome</keyword>
<evidence type="ECO:0000313" key="2">
    <source>
        <dbReference type="Proteomes" id="UP000740413"/>
    </source>
</evidence>
<gene>
    <name evidence="1" type="ORF">HW347_00480</name>
</gene>
<dbReference type="EMBL" id="JACATN010000001">
    <property type="protein sequence ID" value="MBT2159715.1"/>
    <property type="molecule type" value="Genomic_DNA"/>
</dbReference>
<comment type="caution">
    <text evidence="1">The sequence shown here is derived from an EMBL/GenBank/DDBJ whole genome shotgun (WGS) entry which is preliminary data.</text>
</comment>
<evidence type="ECO:0000313" key="1">
    <source>
        <dbReference type="EMBL" id="MBT2159715.1"/>
    </source>
</evidence>
<organism evidence="1 2">
    <name type="scientific">Zobellia barbeyronii</name>
    <dbReference type="NCBI Taxonomy" id="2748009"/>
    <lineage>
        <taxon>Bacteria</taxon>
        <taxon>Pseudomonadati</taxon>
        <taxon>Bacteroidota</taxon>
        <taxon>Flavobacteriia</taxon>
        <taxon>Flavobacteriales</taxon>
        <taxon>Flavobacteriaceae</taxon>
        <taxon>Zobellia</taxon>
    </lineage>
</organism>
<dbReference type="Proteomes" id="UP000740413">
    <property type="component" value="Unassembled WGS sequence"/>
</dbReference>